<proteinExistence type="predicted"/>
<keyword evidence="2" id="KW-1185">Reference proteome</keyword>
<reference evidence="2" key="2">
    <citation type="submission" date="2017-12" db="EMBL/GenBank/DDBJ databases">
        <title>Genome sequence of the Bar-tailed Godwit (Limosa lapponica baueri).</title>
        <authorList>
            <person name="Lima N.C.B."/>
            <person name="Parody-Merino A.M."/>
            <person name="Battley P.F."/>
            <person name="Fidler A.E."/>
            <person name="Prosdocimi F."/>
        </authorList>
    </citation>
    <scope>NUCLEOTIDE SEQUENCE [LARGE SCALE GENOMIC DNA]</scope>
</reference>
<reference evidence="2" key="1">
    <citation type="submission" date="2017-11" db="EMBL/GenBank/DDBJ databases">
        <authorList>
            <person name="Lima N.C."/>
            <person name="Parody-Merino A.M."/>
            <person name="Battley P.F."/>
            <person name="Fidler A.E."/>
            <person name="Prosdocimi F."/>
        </authorList>
    </citation>
    <scope>NUCLEOTIDE SEQUENCE [LARGE SCALE GENOMIC DNA]</scope>
</reference>
<evidence type="ECO:0000313" key="2">
    <source>
        <dbReference type="Proteomes" id="UP000233556"/>
    </source>
</evidence>
<dbReference type="Proteomes" id="UP000233556">
    <property type="component" value="Unassembled WGS sequence"/>
</dbReference>
<gene>
    <name evidence="1" type="ORF">llap_13343</name>
</gene>
<accession>A0A2I0TRC4</accession>
<sequence length="106" mass="11981">MEHPLWQLCLALCKVSPNPWGKVKKRSALYRLLSCSSWSHQSTRIVLPKLGGEREETETALQLGWAIQQVENGIISCSTKVRISQENEWNKRPDGLPEAAWCYGSA</sequence>
<dbReference type="AlphaFoldDB" id="A0A2I0TRC4"/>
<dbReference type="EMBL" id="KZ507703">
    <property type="protein sequence ID" value="PKU36352.1"/>
    <property type="molecule type" value="Genomic_DNA"/>
</dbReference>
<evidence type="ECO:0000313" key="1">
    <source>
        <dbReference type="EMBL" id="PKU36352.1"/>
    </source>
</evidence>
<protein>
    <submittedName>
        <fullName evidence="1">Uncharacterized protein</fullName>
    </submittedName>
</protein>
<name>A0A2I0TRC4_LIMLA</name>
<organism evidence="1 2">
    <name type="scientific">Limosa lapponica baueri</name>
    <dbReference type="NCBI Taxonomy" id="1758121"/>
    <lineage>
        <taxon>Eukaryota</taxon>
        <taxon>Metazoa</taxon>
        <taxon>Chordata</taxon>
        <taxon>Craniata</taxon>
        <taxon>Vertebrata</taxon>
        <taxon>Euteleostomi</taxon>
        <taxon>Archelosauria</taxon>
        <taxon>Archosauria</taxon>
        <taxon>Dinosauria</taxon>
        <taxon>Saurischia</taxon>
        <taxon>Theropoda</taxon>
        <taxon>Coelurosauria</taxon>
        <taxon>Aves</taxon>
        <taxon>Neognathae</taxon>
        <taxon>Neoaves</taxon>
        <taxon>Charadriiformes</taxon>
        <taxon>Scolopacidae</taxon>
        <taxon>Limosa</taxon>
    </lineage>
</organism>